<dbReference type="InterPro" id="IPR002048">
    <property type="entry name" value="EF_hand_dom"/>
</dbReference>
<dbReference type="GO" id="GO:0043005">
    <property type="term" value="C:neuron projection"/>
    <property type="evidence" value="ECO:0007669"/>
    <property type="project" value="TreeGrafter"/>
</dbReference>
<dbReference type="Gene3D" id="1.10.238.10">
    <property type="entry name" value="EF-hand"/>
    <property type="match status" value="3"/>
</dbReference>
<dbReference type="KEGG" id="epa:110243935"/>
<sequence length="270" mass="30874">MARFDKNSFDTYMSAYIGSLNEDSLEEIFKKHDKDGNGYIEASELDGFIADIFSKELSKEELKEFKKQLLERIDNNNDGKLDKEELRSILPTEGNFLMQFCKVGKSVCGVDFVKIWNHYDKNKNGVLDGSELDGFLKDLILKTRPQTRHDCNLKRSIEIIKKSLYDKKTNKSTEGLDKAELFDLLQVEASCASFEGKSGPEFDKLFSEYDKDNSGAIEGDELVKLLSDLYLDSDESAVDDIKDVVLLKLDKNKDNKVQKSELKEFLKIKE</sequence>
<organism evidence="3 4">
    <name type="scientific">Exaiptasia diaphana</name>
    <name type="common">Tropical sea anemone</name>
    <name type="synonym">Aiptasia pulchella</name>
    <dbReference type="NCBI Taxonomy" id="2652724"/>
    <lineage>
        <taxon>Eukaryota</taxon>
        <taxon>Metazoa</taxon>
        <taxon>Cnidaria</taxon>
        <taxon>Anthozoa</taxon>
        <taxon>Hexacorallia</taxon>
        <taxon>Actiniaria</taxon>
        <taxon>Aiptasiidae</taxon>
        <taxon>Exaiptasia</taxon>
    </lineage>
</organism>
<dbReference type="EnsemblMetazoa" id="XM_021050089.2">
    <property type="protein sequence ID" value="XP_020905748.1"/>
    <property type="gene ID" value="LOC110243935"/>
</dbReference>
<dbReference type="InterPro" id="IPR051001">
    <property type="entry name" value="Calbindin_Ca-bind"/>
</dbReference>
<dbReference type="GeneID" id="110243935"/>
<evidence type="ECO:0000313" key="3">
    <source>
        <dbReference type="EnsemblMetazoa" id="XP_020905748.1"/>
    </source>
</evidence>
<dbReference type="PROSITE" id="PS50222">
    <property type="entry name" value="EF_HAND_2"/>
    <property type="match status" value="5"/>
</dbReference>
<evidence type="ECO:0000256" key="1">
    <source>
        <dbReference type="ARBA" id="ARBA00022837"/>
    </source>
</evidence>
<dbReference type="GO" id="GO:0005509">
    <property type="term" value="F:calcium ion binding"/>
    <property type="evidence" value="ECO:0007669"/>
    <property type="project" value="InterPro"/>
</dbReference>
<feature type="domain" description="EF-hand" evidence="2">
    <location>
        <begin position="111"/>
        <end position="142"/>
    </location>
</feature>
<feature type="domain" description="EF-hand" evidence="2">
    <location>
        <begin position="61"/>
        <end position="96"/>
    </location>
</feature>
<dbReference type="Pfam" id="PF13202">
    <property type="entry name" value="EF-hand_5"/>
    <property type="match status" value="1"/>
</dbReference>
<dbReference type="GO" id="GO:0005829">
    <property type="term" value="C:cytosol"/>
    <property type="evidence" value="ECO:0007669"/>
    <property type="project" value="TreeGrafter"/>
</dbReference>
<keyword evidence="4" id="KW-1185">Reference proteome</keyword>
<feature type="domain" description="EF-hand" evidence="2">
    <location>
        <begin position="20"/>
        <end position="55"/>
    </location>
</feature>
<reference evidence="3" key="1">
    <citation type="submission" date="2022-11" db="UniProtKB">
        <authorList>
            <consortium name="EnsemblMetazoa"/>
        </authorList>
    </citation>
    <scope>IDENTIFICATION</scope>
</reference>
<name>A0A913XKH3_EXADI</name>
<dbReference type="Proteomes" id="UP000887567">
    <property type="component" value="Unplaced"/>
</dbReference>
<dbReference type="PROSITE" id="PS00018">
    <property type="entry name" value="EF_HAND_1"/>
    <property type="match status" value="5"/>
</dbReference>
<proteinExistence type="predicted"/>
<dbReference type="OMA" id="DFIKIWK"/>
<dbReference type="AlphaFoldDB" id="A0A913XKH3"/>
<dbReference type="GO" id="GO:0051480">
    <property type="term" value="P:regulation of cytosolic calcium ion concentration"/>
    <property type="evidence" value="ECO:0007669"/>
    <property type="project" value="TreeGrafter"/>
</dbReference>
<dbReference type="OrthoDB" id="428774at2759"/>
<keyword evidence="1" id="KW-0106">Calcium</keyword>
<dbReference type="GO" id="GO:0005634">
    <property type="term" value="C:nucleus"/>
    <property type="evidence" value="ECO:0007669"/>
    <property type="project" value="TreeGrafter"/>
</dbReference>
<dbReference type="InterPro" id="IPR011992">
    <property type="entry name" value="EF-hand-dom_pair"/>
</dbReference>
<dbReference type="PANTHER" id="PTHR19972:SF10">
    <property type="entry name" value="CALBINDIN-32"/>
    <property type="match status" value="1"/>
</dbReference>
<accession>A0A913XKH3</accession>
<dbReference type="RefSeq" id="XP_020905748.1">
    <property type="nucleotide sequence ID" value="XM_021050089.2"/>
</dbReference>
<dbReference type="SMART" id="SM00054">
    <property type="entry name" value="EFh"/>
    <property type="match status" value="5"/>
</dbReference>
<dbReference type="Pfam" id="PF00036">
    <property type="entry name" value="EF-hand_1"/>
    <property type="match status" value="1"/>
</dbReference>
<dbReference type="GO" id="GO:0045202">
    <property type="term" value="C:synapse"/>
    <property type="evidence" value="ECO:0007669"/>
    <property type="project" value="TreeGrafter"/>
</dbReference>
<dbReference type="Pfam" id="PF13499">
    <property type="entry name" value="EF-hand_7"/>
    <property type="match status" value="1"/>
</dbReference>
<feature type="domain" description="EF-hand" evidence="2">
    <location>
        <begin position="237"/>
        <end position="270"/>
    </location>
</feature>
<dbReference type="SUPFAM" id="SSF47473">
    <property type="entry name" value="EF-hand"/>
    <property type="match status" value="1"/>
</dbReference>
<dbReference type="InterPro" id="IPR018247">
    <property type="entry name" value="EF_Hand_1_Ca_BS"/>
</dbReference>
<evidence type="ECO:0000259" key="2">
    <source>
        <dbReference type="PROSITE" id="PS50222"/>
    </source>
</evidence>
<protein>
    <recommendedName>
        <fullName evidence="2">EF-hand domain-containing protein</fullName>
    </recommendedName>
</protein>
<dbReference type="PANTHER" id="PTHR19972">
    <property type="entry name" value="CALBINDIN"/>
    <property type="match status" value="1"/>
</dbReference>
<evidence type="ECO:0000313" key="4">
    <source>
        <dbReference type="Proteomes" id="UP000887567"/>
    </source>
</evidence>
<feature type="domain" description="EF-hand" evidence="2">
    <location>
        <begin position="197"/>
        <end position="232"/>
    </location>
</feature>